<reference evidence="2 3" key="1">
    <citation type="journal article" date="2016" name="Genome Biol. Evol.">
        <title>Divergent and convergent evolution of fungal pathogenicity.</title>
        <authorList>
            <person name="Shang Y."/>
            <person name="Xiao G."/>
            <person name="Zheng P."/>
            <person name="Cen K."/>
            <person name="Zhan S."/>
            <person name="Wang C."/>
        </authorList>
    </citation>
    <scope>NUCLEOTIDE SEQUENCE [LARGE SCALE GENOMIC DNA]</scope>
    <source>
        <strain evidence="2 3">ARSEF 2679</strain>
    </source>
</reference>
<dbReference type="GeneID" id="30018345"/>
<feature type="compositionally biased region" description="Basic and acidic residues" evidence="1">
    <location>
        <begin position="69"/>
        <end position="83"/>
    </location>
</feature>
<proteinExistence type="predicted"/>
<evidence type="ECO:0000313" key="2">
    <source>
        <dbReference type="EMBL" id="OAA71502.1"/>
    </source>
</evidence>
<dbReference type="Proteomes" id="UP000076744">
    <property type="component" value="Unassembled WGS sequence"/>
</dbReference>
<dbReference type="AlphaFoldDB" id="A0A162JNJ4"/>
<evidence type="ECO:0008006" key="4">
    <source>
        <dbReference type="Google" id="ProtNLM"/>
    </source>
</evidence>
<protein>
    <recommendedName>
        <fullName evidence="4">NAD(P)-binding domain protein</fullName>
    </recommendedName>
</protein>
<organism evidence="2 3">
    <name type="scientific">Cordyceps fumosorosea (strain ARSEF 2679)</name>
    <name type="common">Isaria fumosorosea</name>
    <dbReference type="NCBI Taxonomy" id="1081104"/>
    <lineage>
        <taxon>Eukaryota</taxon>
        <taxon>Fungi</taxon>
        <taxon>Dikarya</taxon>
        <taxon>Ascomycota</taxon>
        <taxon>Pezizomycotina</taxon>
        <taxon>Sordariomycetes</taxon>
        <taxon>Hypocreomycetidae</taxon>
        <taxon>Hypocreales</taxon>
        <taxon>Cordycipitaceae</taxon>
        <taxon>Cordyceps</taxon>
    </lineage>
</organism>
<feature type="compositionally biased region" description="Basic residues" evidence="1">
    <location>
        <begin position="84"/>
        <end position="93"/>
    </location>
</feature>
<dbReference type="InterPro" id="IPR036188">
    <property type="entry name" value="FAD/NAD-bd_sf"/>
</dbReference>
<name>A0A162JNJ4_CORFA</name>
<evidence type="ECO:0000313" key="3">
    <source>
        <dbReference type="Proteomes" id="UP000076744"/>
    </source>
</evidence>
<evidence type="ECO:0000256" key="1">
    <source>
        <dbReference type="SAM" id="MobiDB-lite"/>
    </source>
</evidence>
<accession>A0A162JNJ4</accession>
<sequence length="416" mass="47034">MTTTIGIIGAGHVGCALAFDLSARGNDVVLRTMAGHPGNTPKDSGQYRLPGCHWEVQGLWSRSSRRRALTADRTRPERQDTHLHHQQLRRRQSPCHDQRESLPRDSHLAVQLSRQRRRQRQRPRRQEAARPQRPRARHGPRRPHQERLPLSDAHRVVPQRTRDLPVRRQRRRARADRADEPRLDGGHRRRLLLLPAGHGPRRARRLGGGHVQSQLRHQRGDLLRVRGRDGGAQRDKGRAEALPLPGRALLAGALLGAGAARGRDNHVHRHDDRLGVDPHGKGLQEDGQHAQVGSAWTALRWRSGRLLCDAGTLPRCDFGCIRKIVARLRDVQSSYEIETVLPSLCDVLGGDLLYSETRRHATDAICWNAHSWIERAHGNAAKTALDDWEDGQIRHIARLTSLAENPYEMPYMAGEM</sequence>
<dbReference type="SUPFAM" id="SSF51905">
    <property type="entry name" value="FAD/NAD(P)-binding domain"/>
    <property type="match status" value="1"/>
</dbReference>
<feature type="compositionally biased region" description="Basic and acidic residues" evidence="1">
    <location>
        <begin position="175"/>
        <end position="186"/>
    </location>
</feature>
<feature type="compositionally biased region" description="Basic and acidic residues" evidence="1">
    <location>
        <begin position="143"/>
        <end position="166"/>
    </location>
</feature>
<dbReference type="RefSeq" id="XP_018707383.1">
    <property type="nucleotide sequence ID" value="XM_018845660.1"/>
</dbReference>
<feature type="compositionally biased region" description="Basic and acidic residues" evidence="1">
    <location>
        <begin position="94"/>
        <end position="107"/>
    </location>
</feature>
<keyword evidence="3" id="KW-1185">Reference proteome</keyword>
<comment type="caution">
    <text evidence="2">The sequence shown here is derived from an EMBL/GenBank/DDBJ whole genome shotgun (WGS) entry which is preliminary data.</text>
</comment>
<dbReference type="OrthoDB" id="4394513at2759"/>
<feature type="region of interest" description="Disordered" evidence="1">
    <location>
        <begin position="64"/>
        <end position="186"/>
    </location>
</feature>
<feature type="compositionally biased region" description="Basic residues" evidence="1">
    <location>
        <begin position="132"/>
        <end position="142"/>
    </location>
</feature>
<feature type="compositionally biased region" description="Basic residues" evidence="1">
    <location>
        <begin position="114"/>
        <end position="123"/>
    </location>
</feature>
<gene>
    <name evidence="2" type="ORF">ISF_02053</name>
</gene>
<dbReference type="EMBL" id="AZHB01000003">
    <property type="protein sequence ID" value="OAA71502.1"/>
    <property type="molecule type" value="Genomic_DNA"/>
</dbReference>